<dbReference type="AlphaFoldDB" id="L8EAQ1"/>
<dbReference type="ChiTaRS" id="CFAP57">
    <property type="organism name" value="human"/>
</dbReference>
<dbReference type="EMBL" id="HF584354">
    <property type="protein sequence ID" value="CCQ43851.1"/>
    <property type="molecule type" value="Genomic_DNA"/>
</dbReference>
<accession>L8EAQ1</accession>
<organism evidence="1">
    <name type="scientific">Homo sapiens</name>
    <name type="common">Human</name>
    <dbReference type="NCBI Taxonomy" id="9606"/>
    <lineage>
        <taxon>Eukaryota</taxon>
        <taxon>Metazoa</taxon>
        <taxon>Chordata</taxon>
        <taxon>Craniata</taxon>
        <taxon>Vertebrata</taxon>
        <taxon>Euteleostomi</taxon>
        <taxon>Mammalia</taxon>
        <taxon>Eutheria</taxon>
        <taxon>Euarchontoglires</taxon>
        <taxon>Primates</taxon>
        <taxon>Haplorrhini</taxon>
        <taxon>Catarrhini</taxon>
        <taxon>Hominidae</taxon>
        <taxon>Homo</taxon>
    </lineage>
</organism>
<sequence>MWIRNGKNSFQAQRRVRACWPCPSVPIGGTSLSLRLCKKNLPSPFMNCHPSLAGSAKFLIILTSKFRNLLAWLFLQTPNTYWLRRHLQSQILSTGCGKNRK</sequence>
<evidence type="ECO:0000313" key="1">
    <source>
        <dbReference type="EMBL" id="CCQ43851.1"/>
    </source>
</evidence>
<proteinExistence type="predicted"/>
<gene>
    <name evidence="1" type="primary">WDR65</name>
</gene>
<name>L8EAQ1_HUMAN</name>
<reference evidence="1" key="1">
    <citation type="journal article" date="2013" name="PLoS ONE">
        <title>Direct detection of alternative open reading frames translation products in human significantly expands the proteome.</title>
        <authorList>
            <person name="Vanderperre B."/>
            <person name="Lucier J.-F."/>
            <person name="Motard J."/>
            <person name="Tremblay G."/>
            <person name="Vanderperre S."/>
            <person name="Wisztorski M."/>
            <person name="Salzet M."/>
            <person name="Boisvert F.-M."/>
            <person name="Roucou X."/>
        </authorList>
    </citation>
    <scope>NUCLEOTIDE SEQUENCE</scope>
</reference>
<protein>
    <submittedName>
        <fullName evidence="1">Alternative protein WDR65</fullName>
    </submittedName>
</protein>